<protein>
    <submittedName>
        <fullName evidence="2">LytTR family transcriptional regulator</fullName>
    </submittedName>
</protein>
<comment type="caution">
    <text evidence="2">The sequence shown here is derived from an EMBL/GenBank/DDBJ whole genome shotgun (WGS) entry which is preliminary data.</text>
</comment>
<dbReference type="Proteomes" id="UP001139344">
    <property type="component" value="Unassembled WGS sequence"/>
</dbReference>
<dbReference type="InterPro" id="IPR007492">
    <property type="entry name" value="LytTR_DNA-bd_dom"/>
</dbReference>
<dbReference type="Gene3D" id="2.40.50.1020">
    <property type="entry name" value="LytTr DNA-binding domain"/>
    <property type="match status" value="1"/>
</dbReference>
<dbReference type="SMART" id="SM00850">
    <property type="entry name" value="LytTR"/>
    <property type="match status" value="1"/>
</dbReference>
<dbReference type="PROSITE" id="PS50930">
    <property type="entry name" value="HTH_LYTTR"/>
    <property type="match status" value="1"/>
</dbReference>
<feature type="domain" description="HTH LytTR-type" evidence="1">
    <location>
        <begin position="183"/>
        <end position="233"/>
    </location>
</feature>
<dbReference type="AlphaFoldDB" id="A0A9X1UZ34"/>
<proteinExistence type="predicted"/>
<dbReference type="Pfam" id="PF04397">
    <property type="entry name" value="LytTR"/>
    <property type="match status" value="1"/>
</dbReference>
<sequence length="244" mass="28068">MVTSTIIHSSMERKEELASRIQMFFPQITISDFEFSREEIHNIIKFQKLQLLFIDASIPDLNYNILLSDLFKEKCEVILITKANNSDNKYCTHFGVSGLIYLPINTANIVVTIRTILQKINLLNSKLFVKEIEKASATENIVGIPTLSGIEYINTRNIIRCEGLQKCSRVITVDRKNIISSYSIGNFSELLKPYGFELVHRSHLINLAKVIRYSREGFIYLTDNSRVPLARRKKTEFLGLWSCL</sequence>
<evidence type="ECO:0000259" key="1">
    <source>
        <dbReference type="PROSITE" id="PS50930"/>
    </source>
</evidence>
<gene>
    <name evidence="2" type="ORF">LU635_13190</name>
</gene>
<accession>A0A9X1UZ34</accession>
<evidence type="ECO:0000313" key="2">
    <source>
        <dbReference type="EMBL" id="MCG9972596.1"/>
    </source>
</evidence>
<name>A0A9X1UZ34_9FLAO</name>
<organism evidence="2 3">
    <name type="scientific">Christiangramia crocea</name>
    <dbReference type="NCBI Taxonomy" id="2904124"/>
    <lineage>
        <taxon>Bacteria</taxon>
        <taxon>Pseudomonadati</taxon>
        <taxon>Bacteroidota</taxon>
        <taxon>Flavobacteriia</taxon>
        <taxon>Flavobacteriales</taxon>
        <taxon>Flavobacteriaceae</taxon>
        <taxon>Christiangramia</taxon>
    </lineage>
</organism>
<keyword evidence="3" id="KW-1185">Reference proteome</keyword>
<evidence type="ECO:0000313" key="3">
    <source>
        <dbReference type="Proteomes" id="UP001139344"/>
    </source>
</evidence>
<dbReference type="GO" id="GO:0003677">
    <property type="term" value="F:DNA binding"/>
    <property type="evidence" value="ECO:0007669"/>
    <property type="project" value="InterPro"/>
</dbReference>
<dbReference type="EMBL" id="JAJSON010000025">
    <property type="protein sequence ID" value="MCG9972596.1"/>
    <property type="molecule type" value="Genomic_DNA"/>
</dbReference>
<reference evidence="2" key="1">
    <citation type="submission" date="2021-12" db="EMBL/GenBank/DDBJ databases">
        <title>Description of Gramella crocea sp. nov., a new bacterium isolated from activated sludge.</title>
        <authorList>
            <person name="Zhang X."/>
        </authorList>
    </citation>
    <scope>NUCLEOTIDE SEQUENCE</scope>
    <source>
        <strain evidence="2">YB25</strain>
    </source>
</reference>